<comment type="subcellular location">
    <subcellularLocation>
        <location evidence="1">Nucleus</location>
    </subcellularLocation>
</comment>
<keyword evidence="2" id="KW-0539">Nucleus</keyword>
<feature type="region of interest" description="Disordered" evidence="3">
    <location>
        <begin position="258"/>
        <end position="351"/>
    </location>
</feature>
<evidence type="ECO:0000313" key="5">
    <source>
        <dbReference type="EMBL" id="JAT16090.1"/>
    </source>
</evidence>
<gene>
    <name evidence="5" type="ORF">g.28886</name>
</gene>
<dbReference type="InterPro" id="IPR000210">
    <property type="entry name" value="BTB/POZ_dom"/>
</dbReference>
<dbReference type="AlphaFoldDB" id="A0A1B6KXC6"/>
<evidence type="ECO:0000256" key="2">
    <source>
        <dbReference type="ARBA" id="ARBA00023242"/>
    </source>
</evidence>
<feature type="region of interest" description="Disordered" evidence="3">
    <location>
        <begin position="118"/>
        <end position="220"/>
    </location>
</feature>
<reference evidence="5" key="1">
    <citation type="submission" date="2015-11" db="EMBL/GenBank/DDBJ databases">
        <title>De novo transcriptome assembly of four potential Pierce s Disease insect vectors from Arizona vineyards.</title>
        <authorList>
            <person name="Tassone E.E."/>
        </authorList>
    </citation>
    <scope>NUCLEOTIDE SEQUENCE</scope>
</reference>
<dbReference type="PANTHER" id="PTHR23110">
    <property type="entry name" value="BTB DOMAIN TRANSCRIPTION FACTOR"/>
    <property type="match status" value="1"/>
</dbReference>
<evidence type="ECO:0000256" key="1">
    <source>
        <dbReference type="ARBA" id="ARBA00004123"/>
    </source>
</evidence>
<dbReference type="SUPFAM" id="SSF54695">
    <property type="entry name" value="POZ domain"/>
    <property type="match status" value="1"/>
</dbReference>
<dbReference type="PROSITE" id="PS50097">
    <property type="entry name" value="BTB"/>
    <property type="match status" value="1"/>
</dbReference>
<dbReference type="GO" id="GO:0005634">
    <property type="term" value="C:nucleus"/>
    <property type="evidence" value="ECO:0007669"/>
    <property type="project" value="UniProtKB-SubCell"/>
</dbReference>
<sequence>MDQQFSLRWNNYLNQLTEAFGSLRYEEDLVDVTLSCEGGRLRAHKMLLSACSPYFRDIFKENPCQHPVIVFRNTKLRDLQAILDFIYKGEVNVLQENLESFLGTAELLEIKGLTEGNGKDVTLEEGEDDDTLVTKSGQGTATRVRRETTSTSLPPRTTYTRPKSPPSKKRKLSSRGKPLLSDQSKVEAESAETMVEPKIEEEEYDEESFEVDEDDLKMPVSPTTDPLHIPEYLETSCVNLDSPSIPRDGELPTTIEVADEPMEEEESVSKKETEVETKTEGKAISETEKSAGEEFTTDKETSESLEKNTADTEVTKTGKEDKKIEASKPKHCQPVSKSAPLKSSLKSKSGLHLPKGLTVTVSPVVKEPLSDFARPADGDEITALRSEEAKTPVQEEPVGYFYQEEDPAGMDTMAGMVGGGEPVMAEEAPQVDVTPEEADVPAKEENEPEFDYYGCEICKTEAKLVDRFNFTHKCPICPCACFCTHLLKEHMKVIHGWFNVQRRFTQF</sequence>
<proteinExistence type="predicted"/>
<dbReference type="InterPro" id="IPR011333">
    <property type="entry name" value="SKP1/BTB/POZ_sf"/>
</dbReference>
<accession>A0A1B6KXC6</accession>
<feature type="compositionally biased region" description="Acidic residues" evidence="3">
    <location>
        <begin position="199"/>
        <end position="215"/>
    </location>
</feature>
<name>A0A1B6KXC6_9HEMI</name>
<organism evidence="5">
    <name type="scientific">Graphocephala atropunctata</name>
    <dbReference type="NCBI Taxonomy" id="36148"/>
    <lineage>
        <taxon>Eukaryota</taxon>
        <taxon>Metazoa</taxon>
        <taxon>Ecdysozoa</taxon>
        <taxon>Arthropoda</taxon>
        <taxon>Hexapoda</taxon>
        <taxon>Insecta</taxon>
        <taxon>Pterygota</taxon>
        <taxon>Neoptera</taxon>
        <taxon>Paraneoptera</taxon>
        <taxon>Hemiptera</taxon>
        <taxon>Auchenorrhyncha</taxon>
        <taxon>Membracoidea</taxon>
        <taxon>Cicadellidae</taxon>
        <taxon>Cicadellinae</taxon>
        <taxon>Cicadellini</taxon>
        <taxon>Graphocephala</taxon>
    </lineage>
</organism>
<feature type="domain" description="BTB" evidence="4">
    <location>
        <begin position="30"/>
        <end position="95"/>
    </location>
</feature>
<evidence type="ECO:0000259" key="4">
    <source>
        <dbReference type="PROSITE" id="PS50097"/>
    </source>
</evidence>
<dbReference type="GO" id="GO:0006357">
    <property type="term" value="P:regulation of transcription by RNA polymerase II"/>
    <property type="evidence" value="ECO:0007669"/>
    <property type="project" value="TreeGrafter"/>
</dbReference>
<dbReference type="Gene3D" id="3.30.710.10">
    <property type="entry name" value="Potassium Channel Kv1.1, Chain A"/>
    <property type="match status" value="1"/>
</dbReference>
<dbReference type="Pfam" id="PF00651">
    <property type="entry name" value="BTB"/>
    <property type="match status" value="1"/>
</dbReference>
<protein>
    <recommendedName>
        <fullName evidence="4">BTB domain-containing protein</fullName>
    </recommendedName>
</protein>
<evidence type="ECO:0000256" key="3">
    <source>
        <dbReference type="SAM" id="MobiDB-lite"/>
    </source>
</evidence>
<dbReference type="CDD" id="cd18315">
    <property type="entry name" value="BTB_POZ_BAB-like"/>
    <property type="match status" value="1"/>
</dbReference>
<dbReference type="PANTHER" id="PTHR23110:SF106">
    <property type="entry name" value="FI01104P"/>
    <property type="match status" value="1"/>
</dbReference>
<dbReference type="EMBL" id="GEBQ01023887">
    <property type="protein sequence ID" value="JAT16090.1"/>
    <property type="molecule type" value="Transcribed_RNA"/>
</dbReference>
<feature type="compositionally biased region" description="Low complexity" evidence="3">
    <location>
        <begin position="336"/>
        <end position="351"/>
    </location>
</feature>
<dbReference type="InterPro" id="IPR051095">
    <property type="entry name" value="Dros_DevTransReg"/>
</dbReference>
<feature type="compositionally biased region" description="Basic and acidic residues" evidence="3">
    <location>
        <begin position="267"/>
        <end position="328"/>
    </location>
</feature>
<dbReference type="SMART" id="SM00225">
    <property type="entry name" value="BTB"/>
    <property type="match status" value="1"/>
</dbReference>